<dbReference type="PROSITE" id="PS50853">
    <property type="entry name" value="FN3"/>
    <property type="match status" value="2"/>
</dbReference>
<feature type="domain" description="Fibronectin type-III" evidence="1">
    <location>
        <begin position="578"/>
        <end position="667"/>
    </location>
</feature>
<keyword evidence="3" id="KW-1185">Reference proteome</keyword>
<dbReference type="Pfam" id="PF21109">
    <property type="entry name" value="Stonustoxin_helical"/>
    <property type="match status" value="1"/>
</dbReference>
<name>A0A8C6WNS4_9GOBI</name>
<dbReference type="Proteomes" id="UP000694523">
    <property type="component" value="Unplaced"/>
</dbReference>
<dbReference type="InterPro" id="IPR040581">
    <property type="entry name" value="Thioredoxin_11"/>
</dbReference>
<proteinExistence type="predicted"/>
<dbReference type="InterPro" id="IPR036116">
    <property type="entry name" value="FN3_sf"/>
</dbReference>
<dbReference type="SUPFAM" id="SSF49265">
    <property type="entry name" value="Fibronectin type III"/>
    <property type="match status" value="1"/>
</dbReference>
<sequence>SMPALGRPFKLGMLYDCREDAIVPGMTLWDPENLKTDTGVQNKPKNEFEIIASESIEDKSSALNVEASLKASFLCGLVEVEGSAQYLNDQKTSKKQARVTLKYNATTRFEELSMKHLGRGNVKHPDVFEKGIFVFDREISKNENEQQIQGNLQVMIKKIPTFSIEGKGRLQMEDKDRADIDKFSCKFYGDFNLEKSPVSFTDAVEVYQSLPKLLGANGENAVPVKVWLLPLTALDSTAAKLVRDISVRLVNEAQSVLEDFYDLELRCNDAVKTTTVQIFPQIGKKIKSFKDFCTEFKLEFQKLLAKKLPVIRGGGEEETQLVEILKKRTSSPFNSSNLSDWMEYKEREMGILKSYTKMMKNTTVVQPKQLDEEILNTEKTVCFVFTSLGAKEPYLESLEKYLKEGQDSAASHELEKEQWYCSRDVANAMRLKAKLFNDFAEANKENKNVKFLIMALTDENHKGTCIYLYEGGSFPNENFEPTSKPEKIAVSDIDYNTAILKISPPTFGATNITSYCVEFKADGEEEWHQISVPRPDEVTLKDLDPNTEYRVRCRAVTSVGFSPVYEMETPMKTLPCSAPGKLQVEVTSSEMSVKWEKPAVFGKNAEILGYVVEFAQINKGKDLKWNYKYSAVQRVIISELESETKYAVRVHCDCGFLGEAKIVKKFM</sequence>
<dbReference type="InterPro" id="IPR013783">
    <property type="entry name" value="Ig-like_fold"/>
</dbReference>
<dbReference type="Ensembl" id="ENSNMLT00000022990.1">
    <property type="protein sequence ID" value="ENSNMLP00000020488.1"/>
    <property type="gene ID" value="ENSNMLG00000013361.1"/>
</dbReference>
<dbReference type="Gene3D" id="2.60.40.10">
    <property type="entry name" value="Immunoglobulins"/>
    <property type="match status" value="2"/>
</dbReference>
<dbReference type="Pfam" id="PF18078">
    <property type="entry name" value="Thioredoxin_11"/>
    <property type="match status" value="1"/>
</dbReference>
<dbReference type="PANTHER" id="PTHR31594:SF15">
    <property type="entry name" value="VERRUCOTOXIN SUBUNIT BETA ISOFORM X1-RELATED"/>
    <property type="match status" value="1"/>
</dbReference>
<dbReference type="CDD" id="cd00063">
    <property type="entry name" value="FN3"/>
    <property type="match status" value="2"/>
</dbReference>
<reference evidence="2" key="1">
    <citation type="submission" date="2025-08" db="UniProtKB">
        <authorList>
            <consortium name="Ensembl"/>
        </authorList>
    </citation>
    <scope>IDENTIFICATION</scope>
</reference>
<accession>A0A8C6WNS4</accession>
<reference evidence="2" key="2">
    <citation type="submission" date="2025-09" db="UniProtKB">
        <authorList>
            <consortium name="Ensembl"/>
        </authorList>
    </citation>
    <scope>IDENTIFICATION</scope>
</reference>
<dbReference type="AlphaFoldDB" id="A0A8C6WNS4"/>
<dbReference type="PANTHER" id="PTHR31594">
    <property type="entry name" value="AIG1-TYPE G DOMAIN-CONTAINING PROTEIN"/>
    <property type="match status" value="1"/>
</dbReference>
<dbReference type="InterPro" id="IPR052090">
    <property type="entry name" value="Cytolytic_pore-forming_toxin"/>
</dbReference>
<evidence type="ECO:0000259" key="1">
    <source>
        <dbReference type="PROSITE" id="PS50853"/>
    </source>
</evidence>
<dbReference type="InterPro" id="IPR003961">
    <property type="entry name" value="FN3_dom"/>
</dbReference>
<evidence type="ECO:0000313" key="3">
    <source>
        <dbReference type="Proteomes" id="UP000694523"/>
    </source>
</evidence>
<feature type="domain" description="Fibronectin type-III" evidence="1">
    <location>
        <begin position="484"/>
        <end position="576"/>
    </location>
</feature>
<protein>
    <recommendedName>
        <fullName evidence="1">Fibronectin type-III domain-containing protein</fullName>
    </recommendedName>
</protein>
<organism evidence="2 3">
    <name type="scientific">Neogobius melanostomus</name>
    <name type="common">round goby</name>
    <dbReference type="NCBI Taxonomy" id="47308"/>
    <lineage>
        <taxon>Eukaryota</taxon>
        <taxon>Metazoa</taxon>
        <taxon>Chordata</taxon>
        <taxon>Craniata</taxon>
        <taxon>Vertebrata</taxon>
        <taxon>Euteleostomi</taxon>
        <taxon>Actinopterygii</taxon>
        <taxon>Neopterygii</taxon>
        <taxon>Teleostei</taxon>
        <taxon>Neoteleostei</taxon>
        <taxon>Acanthomorphata</taxon>
        <taxon>Gobiaria</taxon>
        <taxon>Gobiiformes</taxon>
        <taxon>Gobioidei</taxon>
        <taxon>Gobiidae</taxon>
        <taxon>Benthophilinae</taxon>
        <taxon>Neogobiini</taxon>
        <taxon>Neogobius</taxon>
    </lineage>
</organism>
<dbReference type="SMART" id="SM00060">
    <property type="entry name" value="FN3"/>
    <property type="match status" value="2"/>
</dbReference>
<dbReference type="Pfam" id="PF00041">
    <property type="entry name" value="fn3"/>
    <property type="match status" value="2"/>
</dbReference>
<evidence type="ECO:0000313" key="2">
    <source>
        <dbReference type="Ensembl" id="ENSNMLP00000020488.1"/>
    </source>
</evidence>
<dbReference type="InterPro" id="IPR048997">
    <property type="entry name" value="Stonustoxin-like_helical"/>
</dbReference>